<dbReference type="InterPro" id="IPR001647">
    <property type="entry name" value="HTH_TetR"/>
</dbReference>
<keyword evidence="3" id="KW-0804">Transcription</keyword>
<organism evidence="7 8">
    <name type="scientific">Novosphingobium hassiacum</name>
    <dbReference type="NCBI Taxonomy" id="173676"/>
    <lineage>
        <taxon>Bacteria</taxon>
        <taxon>Pseudomonadati</taxon>
        <taxon>Pseudomonadota</taxon>
        <taxon>Alphaproteobacteria</taxon>
        <taxon>Sphingomonadales</taxon>
        <taxon>Sphingomonadaceae</taxon>
        <taxon>Novosphingobium</taxon>
    </lineage>
</organism>
<proteinExistence type="predicted"/>
<keyword evidence="1" id="KW-0805">Transcription regulation</keyword>
<sequence length="241" mass="27027">MTVTKQAEKLDVSGDGAARTSRGRATRARILNCALRLMWRYGYSEIGVNRLIEEAGVLKGSFYHFFPSKLDLLLAMFDHLWSIQRRQIERIYQTKLAPAESLLAHIDWMCRAQIAAKQEEGFVPGHLHMAAGVTLIEEYPELAEKVRSMAQEHNAFIFQTLMQITPHGEAVARRQTNILFYFIAGAMMQGRLYNSLDPINEIPVFAESLIRLLQSGKALDTPGDSADRASFPASGQEKGTV</sequence>
<dbReference type="PRINTS" id="PR00455">
    <property type="entry name" value="HTHTETR"/>
</dbReference>
<reference evidence="7 8" key="1">
    <citation type="submission" date="2020-08" db="EMBL/GenBank/DDBJ databases">
        <title>Genomic Encyclopedia of Type Strains, Phase IV (KMG-IV): sequencing the most valuable type-strain genomes for metagenomic binning, comparative biology and taxonomic classification.</title>
        <authorList>
            <person name="Goeker M."/>
        </authorList>
    </citation>
    <scope>NUCLEOTIDE SEQUENCE [LARGE SCALE GENOMIC DNA]</scope>
    <source>
        <strain evidence="7 8">DSM 14552</strain>
    </source>
</reference>
<dbReference type="Gene3D" id="1.10.357.10">
    <property type="entry name" value="Tetracycline Repressor, domain 2"/>
    <property type="match status" value="1"/>
</dbReference>
<feature type="domain" description="HTH tetR-type" evidence="6">
    <location>
        <begin position="24"/>
        <end position="84"/>
    </location>
</feature>
<dbReference type="RefSeq" id="WP_183613182.1">
    <property type="nucleotide sequence ID" value="NZ_JACICY010000004.1"/>
</dbReference>
<protein>
    <submittedName>
        <fullName evidence="7">TetR/AcrR family transcriptional repressor of nem operon</fullName>
    </submittedName>
</protein>
<evidence type="ECO:0000256" key="1">
    <source>
        <dbReference type="ARBA" id="ARBA00023015"/>
    </source>
</evidence>
<keyword evidence="8" id="KW-1185">Reference proteome</keyword>
<keyword evidence="2 4" id="KW-0238">DNA-binding</keyword>
<dbReference type="EMBL" id="JACICY010000004">
    <property type="protein sequence ID" value="MBB3860942.1"/>
    <property type="molecule type" value="Genomic_DNA"/>
</dbReference>
<evidence type="ECO:0000313" key="7">
    <source>
        <dbReference type="EMBL" id="MBB3860942.1"/>
    </source>
</evidence>
<comment type="caution">
    <text evidence="7">The sequence shown here is derived from an EMBL/GenBank/DDBJ whole genome shotgun (WGS) entry which is preliminary data.</text>
</comment>
<dbReference type="SUPFAM" id="SSF46689">
    <property type="entry name" value="Homeodomain-like"/>
    <property type="match status" value="1"/>
</dbReference>
<dbReference type="GO" id="GO:0003677">
    <property type="term" value="F:DNA binding"/>
    <property type="evidence" value="ECO:0007669"/>
    <property type="project" value="UniProtKB-UniRule"/>
</dbReference>
<evidence type="ECO:0000259" key="6">
    <source>
        <dbReference type="PROSITE" id="PS50977"/>
    </source>
</evidence>
<evidence type="ECO:0000313" key="8">
    <source>
        <dbReference type="Proteomes" id="UP000562395"/>
    </source>
</evidence>
<gene>
    <name evidence="7" type="ORF">GGQ88_002211</name>
</gene>
<dbReference type="PROSITE" id="PS50977">
    <property type="entry name" value="HTH_TETR_2"/>
    <property type="match status" value="1"/>
</dbReference>
<dbReference type="AlphaFoldDB" id="A0A7W6EW24"/>
<evidence type="ECO:0000256" key="4">
    <source>
        <dbReference type="PROSITE-ProRule" id="PRU00335"/>
    </source>
</evidence>
<dbReference type="Pfam" id="PF00440">
    <property type="entry name" value="TetR_N"/>
    <property type="match status" value="1"/>
</dbReference>
<dbReference type="PANTHER" id="PTHR47506:SF1">
    <property type="entry name" value="HTH-TYPE TRANSCRIPTIONAL REGULATOR YJDC"/>
    <property type="match status" value="1"/>
</dbReference>
<evidence type="ECO:0000256" key="3">
    <source>
        <dbReference type="ARBA" id="ARBA00023163"/>
    </source>
</evidence>
<accession>A0A7W6EW24</accession>
<feature type="region of interest" description="Disordered" evidence="5">
    <location>
        <begin position="220"/>
        <end position="241"/>
    </location>
</feature>
<evidence type="ECO:0000256" key="2">
    <source>
        <dbReference type="ARBA" id="ARBA00023125"/>
    </source>
</evidence>
<evidence type="ECO:0000256" key="5">
    <source>
        <dbReference type="SAM" id="MobiDB-lite"/>
    </source>
</evidence>
<dbReference type="InterPro" id="IPR009057">
    <property type="entry name" value="Homeodomain-like_sf"/>
</dbReference>
<dbReference type="PANTHER" id="PTHR47506">
    <property type="entry name" value="TRANSCRIPTIONAL REGULATORY PROTEIN"/>
    <property type="match status" value="1"/>
</dbReference>
<name>A0A7W6EW24_9SPHN</name>
<dbReference type="Proteomes" id="UP000562395">
    <property type="component" value="Unassembled WGS sequence"/>
</dbReference>
<feature type="DNA-binding region" description="H-T-H motif" evidence="4">
    <location>
        <begin position="47"/>
        <end position="66"/>
    </location>
</feature>